<evidence type="ECO:0000313" key="1">
    <source>
        <dbReference type="EMBL" id="MBB3944559.1"/>
    </source>
</evidence>
<dbReference type="AlphaFoldDB" id="A0A7W6C4Z5"/>
<comment type="caution">
    <text evidence="1">The sequence shown here is derived from an EMBL/GenBank/DDBJ whole genome shotgun (WGS) entry which is preliminary data.</text>
</comment>
<evidence type="ECO:0000313" key="2">
    <source>
        <dbReference type="Proteomes" id="UP000565286"/>
    </source>
</evidence>
<accession>A0A7W6C4Z5</accession>
<dbReference type="Proteomes" id="UP000565286">
    <property type="component" value="Unassembled WGS sequence"/>
</dbReference>
<dbReference type="EMBL" id="JACIDV010000001">
    <property type="protein sequence ID" value="MBB3944559.1"/>
    <property type="molecule type" value="Genomic_DNA"/>
</dbReference>
<keyword evidence="2" id="KW-1185">Reference proteome</keyword>
<sequence>MFPRGNKVLTKLLCLHYQKLLKSGAKWIRIIRTTLHPYCHLWIWKRSIDFTQPGAKKIMSKKTIHVPSKWLPH</sequence>
<name>A0A7W6C4Z5_9HYPH</name>
<reference evidence="1 2" key="1">
    <citation type="submission" date="2020-08" db="EMBL/GenBank/DDBJ databases">
        <title>Genomic Encyclopedia of Type Strains, Phase IV (KMG-IV): sequencing the most valuable type-strain genomes for metagenomic binning, comparative biology and taxonomic classification.</title>
        <authorList>
            <person name="Goeker M."/>
        </authorList>
    </citation>
    <scope>NUCLEOTIDE SEQUENCE [LARGE SCALE GENOMIC DNA]</scope>
    <source>
        <strain evidence="1 2">DSM 26438</strain>
    </source>
</reference>
<gene>
    <name evidence="1" type="ORF">GGQ73_000482</name>
</gene>
<protein>
    <submittedName>
        <fullName evidence="1">Uncharacterized protein</fullName>
    </submittedName>
</protein>
<organism evidence="1 2">
    <name type="scientific">Rhizobium skierniewicense</name>
    <dbReference type="NCBI Taxonomy" id="984260"/>
    <lineage>
        <taxon>Bacteria</taxon>
        <taxon>Pseudomonadati</taxon>
        <taxon>Pseudomonadota</taxon>
        <taxon>Alphaproteobacteria</taxon>
        <taxon>Hyphomicrobiales</taxon>
        <taxon>Rhizobiaceae</taxon>
        <taxon>Rhizobium/Agrobacterium group</taxon>
        <taxon>Rhizobium</taxon>
    </lineage>
</organism>
<proteinExistence type="predicted"/>